<dbReference type="InterPro" id="IPR025713">
    <property type="entry name" value="MotB-like_N_dom"/>
</dbReference>
<dbReference type="InterPro" id="IPR006664">
    <property type="entry name" value="OMP_bac"/>
</dbReference>
<keyword evidence="13" id="KW-1185">Reference proteome</keyword>
<dbReference type="CDD" id="cd07185">
    <property type="entry name" value="OmpA_C-like"/>
    <property type="match status" value="1"/>
</dbReference>
<evidence type="ECO:0000256" key="3">
    <source>
        <dbReference type="ARBA" id="ARBA00008914"/>
    </source>
</evidence>
<dbReference type="InterPro" id="IPR036737">
    <property type="entry name" value="OmpA-like_sf"/>
</dbReference>
<dbReference type="SUPFAM" id="SSF103088">
    <property type="entry name" value="OmpA-like"/>
    <property type="match status" value="1"/>
</dbReference>
<dbReference type="PRINTS" id="PR01021">
    <property type="entry name" value="OMPADOMAIN"/>
</dbReference>
<comment type="similarity">
    <text evidence="3">Belongs to the MotB family.</text>
</comment>
<evidence type="ECO:0000256" key="8">
    <source>
        <dbReference type="ARBA" id="ARBA00023237"/>
    </source>
</evidence>
<evidence type="ECO:0000256" key="10">
    <source>
        <dbReference type="SAM" id="Phobius"/>
    </source>
</evidence>
<evidence type="ECO:0000256" key="6">
    <source>
        <dbReference type="ARBA" id="ARBA00022989"/>
    </source>
</evidence>
<keyword evidence="8" id="KW-0998">Cell outer membrane</keyword>
<name>A0A542Z9F6_9MICO</name>
<dbReference type="RefSeq" id="WP_141790338.1">
    <property type="nucleotide sequence ID" value="NZ_BAAAKX010000019.1"/>
</dbReference>
<dbReference type="Pfam" id="PF00691">
    <property type="entry name" value="OmpA"/>
    <property type="match status" value="1"/>
</dbReference>
<dbReference type="GO" id="GO:0009279">
    <property type="term" value="C:cell outer membrane"/>
    <property type="evidence" value="ECO:0007669"/>
    <property type="project" value="UniProtKB-SubCell"/>
</dbReference>
<keyword evidence="6 10" id="KW-1133">Transmembrane helix</keyword>
<sequence length="277" mass="30008">MARRRSRHGAHEEAHENHERWLLTYADMITLLMVLFIVLFAIGETNKSKFDKLHDGLAASFGTPTVVDGGQGILQGSQNQAPVPDESREAQVALARQKQQQLSAAREKEQMDRIRALITAALAKKGLVDAVQFSTDERGLTVNVVTDRVLFDLGQADLRVEGRDVLDAIAPALKGLPNHVTVEGHTDNAPISSARFASNWELSTERATTVLRYLLGHGLAPSRSSAAGYADQRPLVANDTAGHRARNRRVAIVVLSMTSQTPGQDPFPSVATPVPGA</sequence>
<dbReference type="InterPro" id="IPR006665">
    <property type="entry name" value="OmpA-like"/>
</dbReference>
<dbReference type="InterPro" id="IPR050330">
    <property type="entry name" value="Bact_OuterMem_StrucFunc"/>
</dbReference>
<keyword evidence="7 9" id="KW-0472">Membrane</keyword>
<evidence type="ECO:0000259" key="11">
    <source>
        <dbReference type="PROSITE" id="PS51123"/>
    </source>
</evidence>
<dbReference type="Pfam" id="PF13677">
    <property type="entry name" value="MotB_plug"/>
    <property type="match status" value="1"/>
</dbReference>
<feature type="transmembrane region" description="Helical" evidence="10">
    <location>
        <begin position="21"/>
        <end position="42"/>
    </location>
</feature>
<evidence type="ECO:0000256" key="5">
    <source>
        <dbReference type="ARBA" id="ARBA00022692"/>
    </source>
</evidence>
<evidence type="ECO:0000256" key="2">
    <source>
        <dbReference type="ARBA" id="ARBA00004442"/>
    </source>
</evidence>
<evidence type="ECO:0000256" key="4">
    <source>
        <dbReference type="ARBA" id="ARBA00022475"/>
    </source>
</evidence>
<dbReference type="AlphaFoldDB" id="A0A542Z9F6"/>
<comment type="subcellular location">
    <subcellularLocation>
        <location evidence="1">Cell membrane</location>
        <topology evidence="1">Single-pass membrane protein</topology>
    </subcellularLocation>
    <subcellularLocation>
        <location evidence="2">Cell outer membrane</location>
    </subcellularLocation>
</comment>
<dbReference type="OrthoDB" id="9815217at2"/>
<dbReference type="EMBL" id="VFOQ01000002">
    <property type="protein sequence ID" value="TQL56987.1"/>
    <property type="molecule type" value="Genomic_DNA"/>
</dbReference>
<organism evidence="12 13">
    <name type="scientific">Oryzihumus leptocrescens</name>
    <dbReference type="NCBI Taxonomy" id="297536"/>
    <lineage>
        <taxon>Bacteria</taxon>
        <taxon>Bacillati</taxon>
        <taxon>Actinomycetota</taxon>
        <taxon>Actinomycetes</taxon>
        <taxon>Micrococcales</taxon>
        <taxon>Intrasporangiaceae</taxon>
        <taxon>Oryzihumus</taxon>
    </lineage>
</organism>
<accession>A0A542Z9F6</accession>
<evidence type="ECO:0000313" key="13">
    <source>
        <dbReference type="Proteomes" id="UP000319514"/>
    </source>
</evidence>
<dbReference type="PROSITE" id="PS51123">
    <property type="entry name" value="OMPA_2"/>
    <property type="match status" value="1"/>
</dbReference>
<evidence type="ECO:0000313" key="12">
    <source>
        <dbReference type="EMBL" id="TQL56987.1"/>
    </source>
</evidence>
<evidence type="ECO:0000256" key="9">
    <source>
        <dbReference type="PROSITE-ProRule" id="PRU00473"/>
    </source>
</evidence>
<gene>
    <name evidence="12" type="ORF">FB474_3755</name>
</gene>
<protein>
    <submittedName>
        <fullName evidence="12">Chemotaxis protein MotB</fullName>
    </submittedName>
</protein>
<dbReference type="GO" id="GO:0005886">
    <property type="term" value="C:plasma membrane"/>
    <property type="evidence" value="ECO:0007669"/>
    <property type="project" value="UniProtKB-SubCell"/>
</dbReference>
<dbReference type="PANTHER" id="PTHR30329:SF21">
    <property type="entry name" value="LIPOPROTEIN YIAD-RELATED"/>
    <property type="match status" value="1"/>
</dbReference>
<feature type="domain" description="OmpA-like" evidence="11">
    <location>
        <begin position="138"/>
        <end position="258"/>
    </location>
</feature>
<evidence type="ECO:0000256" key="1">
    <source>
        <dbReference type="ARBA" id="ARBA00004162"/>
    </source>
</evidence>
<dbReference type="Gene3D" id="3.30.1330.60">
    <property type="entry name" value="OmpA-like domain"/>
    <property type="match status" value="1"/>
</dbReference>
<dbReference type="Proteomes" id="UP000319514">
    <property type="component" value="Unassembled WGS sequence"/>
</dbReference>
<proteinExistence type="inferred from homology"/>
<comment type="caution">
    <text evidence="12">The sequence shown here is derived from an EMBL/GenBank/DDBJ whole genome shotgun (WGS) entry which is preliminary data.</text>
</comment>
<reference evidence="12 13" key="1">
    <citation type="submission" date="2019-06" db="EMBL/GenBank/DDBJ databases">
        <title>Sequencing the genomes of 1000 actinobacteria strains.</title>
        <authorList>
            <person name="Klenk H.-P."/>
        </authorList>
    </citation>
    <scope>NUCLEOTIDE SEQUENCE [LARGE SCALE GENOMIC DNA]</scope>
    <source>
        <strain evidence="12 13">DSM 18082</strain>
    </source>
</reference>
<dbReference type="PANTHER" id="PTHR30329">
    <property type="entry name" value="STATOR ELEMENT OF FLAGELLAR MOTOR COMPLEX"/>
    <property type="match status" value="1"/>
</dbReference>
<keyword evidence="5 10" id="KW-0812">Transmembrane</keyword>
<evidence type="ECO:0000256" key="7">
    <source>
        <dbReference type="ARBA" id="ARBA00023136"/>
    </source>
</evidence>
<keyword evidence="4" id="KW-1003">Cell membrane</keyword>